<sequence length="63" mass="6517">MPNVLGCDVGVAGSGVAVATLVVGDARMCTGASKKSRLGATTNYRTSDVMHTLGFFDYTFEVA</sequence>
<gene>
    <name evidence="1" type="ORF">E2C01_034613</name>
</gene>
<keyword evidence="2" id="KW-1185">Reference proteome</keyword>
<comment type="caution">
    <text evidence="1">The sequence shown here is derived from an EMBL/GenBank/DDBJ whole genome shotgun (WGS) entry which is preliminary data.</text>
</comment>
<name>A0A5B7F7H7_PORTR</name>
<dbReference type="Proteomes" id="UP000324222">
    <property type="component" value="Unassembled WGS sequence"/>
</dbReference>
<dbReference type="AlphaFoldDB" id="A0A5B7F7H7"/>
<reference evidence="1 2" key="1">
    <citation type="submission" date="2019-05" db="EMBL/GenBank/DDBJ databases">
        <title>Another draft genome of Portunus trituberculatus and its Hox gene families provides insights of decapod evolution.</title>
        <authorList>
            <person name="Jeong J.-H."/>
            <person name="Song I."/>
            <person name="Kim S."/>
            <person name="Choi T."/>
            <person name="Kim D."/>
            <person name="Ryu S."/>
            <person name="Kim W."/>
        </authorList>
    </citation>
    <scope>NUCLEOTIDE SEQUENCE [LARGE SCALE GENOMIC DNA]</scope>
    <source>
        <tissue evidence="1">Muscle</tissue>
    </source>
</reference>
<proteinExistence type="predicted"/>
<organism evidence="1 2">
    <name type="scientific">Portunus trituberculatus</name>
    <name type="common">Swimming crab</name>
    <name type="synonym">Neptunus trituberculatus</name>
    <dbReference type="NCBI Taxonomy" id="210409"/>
    <lineage>
        <taxon>Eukaryota</taxon>
        <taxon>Metazoa</taxon>
        <taxon>Ecdysozoa</taxon>
        <taxon>Arthropoda</taxon>
        <taxon>Crustacea</taxon>
        <taxon>Multicrustacea</taxon>
        <taxon>Malacostraca</taxon>
        <taxon>Eumalacostraca</taxon>
        <taxon>Eucarida</taxon>
        <taxon>Decapoda</taxon>
        <taxon>Pleocyemata</taxon>
        <taxon>Brachyura</taxon>
        <taxon>Eubrachyura</taxon>
        <taxon>Portunoidea</taxon>
        <taxon>Portunidae</taxon>
        <taxon>Portuninae</taxon>
        <taxon>Portunus</taxon>
    </lineage>
</organism>
<evidence type="ECO:0000313" key="2">
    <source>
        <dbReference type="Proteomes" id="UP000324222"/>
    </source>
</evidence>
<accession>A0A5B7F7H7</accession>
<protein>
    <submittedName>
        <fullName evidence="1">Uncharacterized protein</fullName>
    </submittedName>
</protein>
<evidence type="ECO:0000313" key="1">
    <source>
        <dbReference type="EMBL" id="MPC41033.1"/>
    </source>
</evidence>
<dbReference type="EMBL" id="VSRR010004898">
    <property type="protein sequence ID" value="MPC41033.1"/>
    <property type="molecule type" value="Genomic_DNA"/>
</dbReference>